<feature type="transmembrane region" description="Helical" evidence="2">
    <location>
        <begin position="96"/>
        <end position="114"/>
    </location>
</feature>
<proteinExistence type="inferred from homology"/>
<dbReference type="Proteomes" id="UP001597169">
    <property type="component" value="Unassembled WGS sequence"/>
</dbReference>
<keyword evidence="5" id="KW-1185">Reference proteome</keyword>
<dbReference type="PANTHER" id="PTHR30487">
    <property type="entry name" value="TYPE 4 PREPILIN-LIKE PROTEINS LEADER PEPTIDE-PROCESSING ENZYME"/>
    <property type="match status" value="1"/>
</dbReference>
<keyword evidence="2" id="KW-0812">Transmembrane</keyword>
<accession>A0ABW3PX79</accession>
<evidence type="ECO:0000259" key="3">
    <source>
        <dbReference type="Pfam" id="PF01478"/>
    </source>
</evidence>
<dbReference type="InterPro" id="IPR000045">
    <property type="entry name" value="Prepilin_IV_endopep_pep"/>
</dbReference>
<comment type="similarity">
    <text evidence="1">Belongs to the peptidase A24 family.</text>
</comment>
<evidence type="ECO:0000256" key="1">
    <source>
        <dbReference type="ARBA" id="ARBA00005801"/>
    </source>
</evidence>
<evidence type="ECO:0000313" key="5">
    <source>
        <dbReference type="Proteomes" id="UP001597169"/>
    </source>
</evidence>
<protein>
    <submittedName>
        <fullName evidence="4">Prepilin peptidase</fullName>
    </submittedName>
</protein>
<evidence type="ECO:0000313" key="4">
    <source>
        <dbReference type="EMBL" id="MFD1129158.1"/>
    </source>
</evidence>
<sequence length="184" mass="19724">MEIAYIACGGFVIAAFITDIRSMRIPNILTMSSILSGLIVHLILGGIAGFSTAAIGLGVGFGLMMILYLLGAVGAGDVKIFGGIGAWTGALFTMQVMLYSILISGAIGLLILIYRRRAAVFRMRMRRSHSVLMFVQRLTRAVSVGKTGNEGVISVNSTEASVRFPFMLAVLPGVIIAYVQNFHY</sequence>
<keyword evidence="2" id="KW-0472">Membrane</keyword>
<dbReference type="InterPro" id="IPR050882">
    <property type="entry name" value="Prepilin_peptidase/N-MTase"/>
</dbReference>
<evidence type="ECO:0000256" key="2">
    <source>
        <dbReference type="SAM" id="Phobius"/>
    </source>
</evidence>
<dbReference type="RefSeq" id="WP_251582087.1">
    <property type="nucleotide sequence ID" value="NZ_JBHTKX010000001.1"/>
</dbReference>
<dbReference type="EMBL" id="JBHTKX010000001">
    <property type="protein sequence ID" value="MFD1129158.1"/>
    <property type="molecule type" value="Genomic_DNA"/>
</dbReference>
<dbReference type="Pfam" id="PF01478">
    <property type="entry name" value="Peptidase_A24"/>
    <property type="match status" value="1"/>
</dbReference>
<feature type="domain" description="Prepilin type IV endopeptidase peptidase" evidence="3">
    <location>
        <begin position="8"/>
        <end position="109"/>
    </location>
</feature>
<comment type="caution">
    <text evidence="4">The sequence shown here is derived from an EMBL/GenBank/DDBJ whole genome shotgun (WGS) entry which is preliminary data.</text>
</comment>
<organism evidence="4 5">
    <name type="scientific">Paenibacillus provencensis</name>
    <dbReference type="NCBI Taxonomy" id="441151"/>
    <lineage>
        <taxon>Bacteria</taxon>
        <taxon>Bacillati</taxon>
        <taxon>Bacillota</taxon>
        <taxon>Bacilli</taxon>
        <taxon>Bacillales</taxon>
        <taxon>Paenibacillaceae</taxon>
        <taxon>Paenibacillus</taxon>
    </lineage>
</organism>
<reference evidence="5" key="1">
    <citation type="journal article" date="2019" name="Int. J. Syst. Evol. Microbiol.">
        <title>The Global Catalogue of Microorganisms (GCM) 10K type strain sequencing project: providing services to taxonomists for standard genome sequencing and annotation.</title>
        <authorList>
            <consortium name="The Broad Institute Genomics Platform"/>
            <consortium name="The Broad Institute Genome Sequencing Center for Infectious Disease"/>
            <person name="Wu L."/>
            <person name="Ma J."/>
        </authorList>
    </citation>
    <scope>NUCLEOTIDE SEQUENCE [LARGE SCALE GENOMIC DNA]</scope>
    <source>
        <strain evidence="5">CCUG 53519</strain>
    </source>
</reference>
<gene>
    <name evidence="4" type="ORF">ACFQ3J_13335</name>
</gene>
<dbReference type="PANTHER" id="PTHR30487:SF0">
    <property type="entry name" value="PREPILIN LEADER PEPTIDASE_N-METHYLTRANSFERASE-RELATED"/>
    <property type="match status" value="1"/>
</dbReference>
<keyword evidence="2" id="KW-1133">Transmembrane helix</keyword>
<name>A0ABW3PX79_9BACL</name>
<dbReference type="Gene3D" id="1.20.120.1220">
    <property type="match status" value="1"/>
</dbReference>